<feature type="transmembrane region" description="Helical" evidence="2">
    <location>
        <begin position="138"/>
        <end position="155"/>
    </location>
</feature>
<dbReference type="EMBL" id="MCFG01000035">
    <property type="protein sequence ID" value="ORX85470.1"/>
    <property type="molecule type" value="Genomic_DNA"/>
</dbReference>
<evidence type="ECO:0000256" key="1">
    <source>
        <dbReference type="SAM" id="Coils"/>
    </source>
</evidence>
<reference evidence="3 4" key="1">
    <citation type="submission" date="2016-08" db="EMBL/GenBank/DDBJ databases">
        <title>A Parts List for Fungal Cellulosomes Revealed by Comparative Genomics.</title>
        <authorList>
            <consortium name="DOE Joint Genome Institute"/>
            <person name="Haitjema C.H."/>
            <person name="Gilmore S.P."/>
            <person name="Henske J.K."/>
            <person name="Solomon K.V."/>
            <person name="De Groot R."/>
            <person name="Kuo A."/>
            <person name="Mondo S.J."/>
            <person name="Salamov A.A."/>
            <person name="Labutti K."/>
            <person name="Zhao Z."/>
            <person name="Chiniquy J."/>
            <person name="Barry K."/>
            <person name="Brewer H.M."/>
            <person name="Purvine S.O."/>
            <person name="Wright A.T."/>
            <person name="Boxma B."/>
            <person name="Van Alen T."/>
            <person name="Hackstein J.H."/>
            <person name="Baker S.E."/>
            <person name="Grigoriev I.V."/>
            <person name="O'Malley M.A."/>
        </authorList>
    </citation>
    <scope>NUCLEOTIDE SEQUENCE [LARGE SCALE GENOMIC DNA]</scope>
    <source>
        <strain evidence="3 4">S4</strain>
    </source>
</reference>
<keyword evidence="4" id="KW-1185">Reference proteome</keyword>
<organism evidence="3 4">
    <name type="scientific">Anaeromyces robustus</name>
    <dbReference type="NCBI Taxonomy" id="1754192"/>
    <lineage>
        <taxon>Eukaryota</taxon>
        <taxon>Fungi</taxon>
        <taxon>Fungi incertae sedis</taxon>
        <taxon>Chytridiomycota</taxon>
        <taxon>Chytridiomycota incertae sedis</taxon>
        <taxon>Neocallimastigomycetes</taxon>
        <taxon>Neocallimastigales</taxon>
        <taxon>Neocallimastigaceae</taxon>
        <taxon>Anaeromyces</taxon>
    </lineage>
</organism>
<proteinExistence type="predicted"/>
<comment type="caution">
    <text evidence="3">The sequence shown here is derived from an EMBL/GenBank/DDBJ whole genome shotgun (WGS) entry which is preliminary data.</text>
</comment>
<evidence type="ECO:0000313" key="4">
    <source>
        <dbReference type="Proteomes" id="UP000193944"/>
    </source>
</evidence>
<sequence>MDRNEKLEKARKKLQRYQRKRINTELHSNISEDDAKSIKSQANSLVNSPLISPHSLSKTNLKHLNTKDDILGKNTEQQTIQLLIEEKSDLITERDKLLYQIEQLKFEKKKQDDKINEYLEQIKKNELRENELNKLNEVYIKYYNLLITLLYIIIIK</sequence>
<gene>
    <name evidence="3" type="ORF">BCR32DRAFT_91526</name>
</gene>
<keyword evidence="2" id="KW-0812">Transmembrane</keyword>
<dbReference type="OrthoDB" id="2142379at2759"/>
<dbReference type="Proteomes" id="UP000193944">
    <property type="component" value="Unassembled WGS sequence"/>
</dbReference>
<evidence type="ECO:0000256" key="2">
    <source>
        <dbReference type="SAM" id="Phobius"/>
    </source>
</evidence>
<keyword evidence="2" id="KW-1133">Transmembrane helix</keyword>
<feature type="coiled-coil region" evidence="1">
    <location>
        <begin position="101"/>
        <end position="135"/>
    </location>
</feature>
<reference evidence="3 4" key="2">
    <citation type="submission" date="2016-08" db="EMBL/GenBank/DDBJ databases">
        <title>Pervasive Adenine N6-methylation of Active Genes in Fungi.</title>
        <authorList>
            <consortium name="DOE Joint Genome Institute"/>
            <person name="Mondo S.J."/>
            <person name="Dannebaum R.O."/>
            <person name="Kuo R.C."/>
            <person name="Labutti K."/>
            <person name="Haridas S."/>
            <person name="Kuo A."/>
            <person name="Salamov A."/>
            <person name="Ahrendt S.R."/>
            <person name="Lipzen A."/>
            <person name="Sullivan W."/>
            <person name="Andreopoulos W.B."/>
            <person name="Clum A."/>
            <person name="Lindquist E."/>
            <person name="Daum C."/>
            <person name="Ramamoorthy G.K."/>
            <person name="Gryganskyi A."/>
            <person name="Culley D."/>
            <person name="Magnuson J.K."/>
            <person name="James T.Y."/>
            <person name="O'Malley M.A."/>
            <person name="Stajich J.E."/>
            <person name="Spatafora J.W."/>
            <person name="Visel A."/>
            <person name="Grigoriev I.V."/>
        </authorList>
    </citation>
    <scope>NUCLEOTIDE SEQUENCE [LARGE SCALE GENOMIC DNA]</scope>
    <source>
        <strain evidence="3 4">S4</strain>
    </source>
</reference>
<dbReference type="AlphaFoldDB" id="A0A1Y1XI85"/>
<keyword evidence="2" id="KW-0472">Membrane</keyword>
<dbReference type="STRING" id="1754192.A0A1Y1XI85"/>
<accession>A0A1Y1XI85</accession>
<evidence type="ECO:0000313" key="3">
    <source>
        <dbReference type="EMBL" id="ORX85470.1"/>
    </source>
</evidence>
<keyword evidence="1" id="KW-0175">Coiled coil</keyword>
<protein>
    <submittedName>
        <fullName evidence="3">Uncharacterized protein</fullName>
    </submittedName>
</protein>
<name>A0A1Y1XI85_9FUNG</name>